<dbReference type="PROSITE" id="PS50082">
    <property type="entry name" value="WD_REPEATS_2"/>
    <property type="match status" value="9"/>
</dbReference>
<dbReference type="PROSITE" id="PS50294">
    <property type="entry name" value="WD_REPEATS_REGION"/>
    <property type="match status" value="6"/>
</dbReference>
<dbReference type="FunFam" id="2.130.10.10:FF:001298">
    <property type="entry name" value="WD repeat-containing protein 3 isoform A"/>
    <property type="match status" value="1"/>
</dbReference>
<dbReference type="SMART" id="SM00205">
    <property type="entry name" value="THN"/>
    <property type="match status" value="1"/>
</dbReference>
<dbReference type="PROSITE" id="PS51367">
    <property type="entry name" value="THAUMATIN_2"/>
    <property type="match status" value="1"/>
</dbReference>
<feature type="region of interest" description="Disordered" evidence="5">
    <location>
        <begin position="227"/>
        <end position="246"/>
    </location>
</feature>
<evidence type="ECO:0000256" key="4">
    <source>
        <dbReference type="PROSITE-ProRule" id="PRU00221"/>
    </source>
</evidence>
<feature type="domain" description="Small-subunit processome Utp12" evidence="6">
    <location>
        <begin position="796"/>
        <end position="898"/>
    </location>
</feature>
<dbReference type="Pfam" id="PF00314">
    <property type="entry name" value="Thaumatin"/>
    <property type="match status" value="1"/>
</dbReference>
<feature type="repeat" description="WD" evidence="4">
    <location>
        <begin position="144"/>
        <end position="185"/>
    </location>
</feature>
<keyword evidence="2" id="KW-0677">Repeat</keyword>
<feature type="repeat" description="WD" evidence="4">
    <location>
        <begin position="662"/>
        <end position="694"/>
    </location>
</feature>
<protein>
    <submittedName>
        <fullName evidence="7">WD repeat-containing protein 3-like protein</fullName>
    </submittedName>
</protein>
<evidence type="ECO:0000313" key="7">
    <source>
        <dbReference type="EMBL" id="KAG6595217.1"/>
    </source>
</evidence>
<dbReference type="Pfam" id="PF04003">
    <property type="entry name" value="Utp12"/>
    <property type="match status" value="1"/>
</dbReference>
<dbReference type="FunFam" id="2.130.10.10:FF:000157">
    <property type="entry name" value="WD repeat domain 3"/>
    <property type="match status" value="1"/>
</dbReference>
<feature type="repeat" description="WD" evidence="4">
    <location>
        <begin position="186"/>
        <end position="217"/>
    </location>
</feature>
<evidence type="ECO:0000313" key="8">
    <source>
        <dbReference type="Proteomes" id="UP000685013"/>
    </source>
</evidence>
<dbReference type="CDD" id="cd00200">
    <property type="entry name" value="WD40"/>
    <property type="match status" value="1"/>
</dbReference>
<accession>A0AAV6NAR0</accession>
<comment type="caution">
    <text evidence="7">The sequence shown here is derived from an EMBL/GenBank/DDBJ whole genome shotgun (WGS) entry which is preliminary data.</text>
</comment>
<name>A0AAV6NAR0_9ROSI</name>
<evidence type="ECO:0000256" key="5">
    <source>
        <dbReference type="SAM" id="MobiDB-lite"/>
    </source>
</evidence>
<feature type="region of interest" description="Disordered" evidence="5">
    <location>
        <begin position="301"/>
        <end position="330"/>
    </location>
</feature>
<dbReference type="SMART" id="SM00320">
    <property type="entry name" value="WD40"/>
    <property type="match status" value="12"/>
</dbReference>
<feature type="repeat" description="WD" evidence="4">
    <location>
        <begin position="483"/>
        <end position="524"/>
    </location>
</feature>
<feature type="repeat" description="WD" evidence="4">
    <location>
        <begin position="620"/>
        <end position="661"/>
    </location>
</feature>
<dbReference type="AlphaFoldDB" id="A0AAV6NAR0"/>
<dbReference type="GO" id="GO:0034388">
    <property type="term" value="C:Pwp2p-containing subcomplex of 90S preribosome"/>
    <property type="evidence" value="ECO:0007669"/>
    <property type="project" value="TreeGrafter"/>
</dbReference>
<sequence length="1236" mass="136910">MVKAYLRYEPAAAFGVIVSVDSNITYDSSGKHLIAPALEKIGVWNVRQGVCTKNLTPTQGSRGPSLAVTSVASALSSLIASGYGDGSIRIWDTEKGTCETTLHGHKGAVTVLRYNKLGSMLASGSKDNDVILWDAVGETGLFRLRGHRDQVTDLVFLDSSKKLVSSSKDKFLRVWNLETQHCMQIVGGHHSEIWSMDVDPDERFLVTGSADQELRFFTTKHDWVDGKSVDESNTNGTEKDKDQSTKSKWEVLKQFGEIMRQSKDRVATVRFNKSGNLLACQVAGKTVELFNVLDENEAKRKAKRRINRKKGKKAGKGEHDEMENGDTNLAIGEEGSGTTIAVSDVFKLLHIIRASKKICSLSFCPSISKNSLFTLTLSLNNNLLEVYSVESSAVTKLHSIELQGHRSDVRSVTLSSDNSLLMSTSHNAVKIWNPSTGSCLRTLDSGYGLCGLIIPQNKYALVGNKSGGIEILDIASGSCIEVVEAHGGSIRSIVALPNENGFVTASADHDIKFWEYQIEKKSDQDPRTLTITFVRSMKMNDDVLVAAVSPDAKYLAAALLDSTVKVFFMDTFKVFRTLYGHKLPVLCMDISSDGDLLVTGSADKNLKIWGLDFGDCHKSIFAHSDSVMAVQFVKKTHYVFSVGKDRLVKYWDADKFELLLTLEGHHADVWCLAISNRGDFIVTGSHDRSIRRWDRTEEPFFIEEEKEKRLEEMFESDLDNAFDNRYMPNEEVPEEGAVALAGKKTQETISATDLIIDALDMAEAEIKRISEYEEEKINGRASHFEPNVLMLGLSPSEYVLRALSNVHTNDLEQTLLALPFSDSLKLLSYLKDWTSKPDKVELICRISTVLLQTHHNQLVTTPAARPALTILRDILYARIKECKDTIGFNLAAMDHLKQLLSMRSDALFQDAKLKLQEIRSQNSKRLETRTDMRQGKRKKKNNCEVREVRKMAIRIPKIDTKLASRKAVYSVEFTVQNNCKFPIWPGALTGAGSQLSTTGFKLLPGSTLTVTTSPPWSGRFWARTHCSTDATGKFSCGTGDCGSGQVTCDGAGAIPPASLVEFTIAPNGGRDFFDISLVDGFNLPVSVTPTGGSSECKSVICAGNVNGVCPPELAVKGQGGGVIASVDLDLRFPLMAYVSVRRGCSLKRRTKLLHSPPPLRLLTSFIHYLLYGRLNLFPPHLNPKLLLFPFIQSPIRPCTHSNPKHFQDQLLVYELVRKQRPSQQWQPTTHPLLASR</sequence>
<feature type="repeat" description="WD" evidence="4">
    <location>
        <begin position="76"/>
        <end position="101"/>
    </location>
</feature>
<dbReference type="Pfam" id="PF25172">
    <property type="entry name" value="Beta-prop_WDR3_2nd"/>
    <property type="match status" value="1"/>
</dbReference>
<proteinExistence type="inferred from homology"/>
<dbReference type="PROSITE" id="PS00316">
    <property type="entry name" value="THAUMATIN_1"/>
    <property type="match status" value="1"/>
</dbReference>
<dbReference type="FunFam" id="2.130.10.10:FF:001004">
    <property type="entry name" value="Transducin family protein / WD-40 repeat family protein"/>
    <property type="match status" value="1"/>
</dbReference>
<dbReference type="PANTHER" id="PTHR19853:SF0">
    <property type="entry name" value="WD REPEAT-CONTAINING PROTEIN 3"/>
    <property type="match status" value="1"/>
</dbReference>
<keyword evidence="8" id="KW-1185">Reference proteome</keyword>
<evidence type="ECO:0000256" key="2">
    <source>
        <dbReference type="ARBA" id="ARBA00022737"/>
    </source>
</evidence>
<gene>
    <name evidence="7" type="primary">wdr3</name>
    <name evidence="7" type="ORF">SDJN03_11770</name>
</gene>
<dbReference type="InterPro" id="IPR007148">
    <property type="entry name" value="SSU_processome_Utp12"/>
</dbReference>
<evidence type="ECO:0000259" key="6">
    <source>
        <dbReference type="Pfam" id="PF04003"/>
    </source>
</evidence>
<dbReference type="InterPro" id="IPR017949">
    <property type="entry name" value="Thaumatin_CS"/>
</dbReference>
<dbReference type="PROSITE" id="PS00678">
    <property type="entry name" value="WD_REPEATS_1"/>
    <property type="match status" value="2"/>
</dbReference>
<dbReference type="InterPro" id="IPR019775">
    <property type="entry name" value="WD40_repeat_CS"/>
</dbReference>
<dbReference type="EMBL" id="JAGKQH010000007">
    <property type="protein sequence ID" value="KAG6595217.1"/>
    <property type="molecule type" value="Genomic_DNA"/>
</dbReference>
<dbReference type="GO" id="GO:0030515">
    <property type="term" value="F:snoRNA binding"/>
    <property type="evidence" value="ECO:0007669"/>
    <property type="project" value="TreeGrafter"/>
</dbReference>
<reference evidence="7 8" key="1">
    <citation type="journal article" date="2021" name="Hortic Res">
        <title>The domestication of Cucurbita argyrosperma as revealed by the genome of its wild relative.</title>
        <authorList>
            <person name="Barrera-Redondo J."/>
            <person name="Sanchez-de la Vega G."/>
            <person name="Aguirre-Liguori J.A."/>
            <person name="Castellanos-Morales G."/>
            <person name="Gutierrez-Guerrero Y.T."/>
            <person name="Aguirre-Dugua X."/>
            <person name="Aguirre-Planter E."/>
            <person name="Tenaillon M.I."/>
            <person name="Lira-Saade R."/>
            <person name="Eguiarte L.E."/>
        </authorList>
    </citation>
    <scope>NUCLEOTIDE SEQUENCE [LARGE SCALE GENOMIC DNA]</scope>
    <source>
        <strain evidence="7">JBR-2021</strain>
    </source>
</reference>
<keyword evidence="1 4" id="KW-0853">WD repeat</keyword>
<dbReference type="InterPro" id="IPR051570">
    <property type="entry name" value="TBC1_cilium_biogenesis"/>
</dbReference>
<organism evidence="7 8">
    <name type="scientific">Cucurbita argyrosperma subsp. sororia</name>
    <dbReference type="NCBI Taxonomy" id="37648"/>
    <lineage>
        <taxon>Eukaryota</taxon>
        <taxon>Viridiplantae</taxon>
        <taxon>Streptophyta</taxon>
        <taxon>Embryophyta</taxon>
        <taxon>Tracheophyta</taxon>
        <taxon>Spermatophyta</taxon>
        <taxon>Magnoliopsida</taxon>
        <taxon>eudicotyledons</taxon>
        <taxon>Gunneridae</taxon>
        <taxon>Pentapetalae</taxon>
        <taxon>rosids</taxon>
        <taxon>fabids</taxon>
        <taxon>Cucurbitales</taxon>
        <taxon>Cucurbitaceae</taxon>
        <taxon>Cucurbiteae</taxon>
        <taxon>Cucurbita</taxon>
    </lineage>
</organism>
<dbReference type="GO" id="GO:0030490">
    <property type="term" value="P:maturation of SSU-rRNA"/>
    <property type="evidence" value="ECO:0007669"/>
    <property type="project" value="TreeGrafter"/>
</dbReference>
<dbReference type="PANTHER" id="PTHR19853">
    <property type="entry name" value="WD REPEAT CONTAINING PROTEIN 3 WDR3"/>
    <property type="match status" value="1"/>
</dbReference>
<dbReference type="GO" id="GO:0032040">
    <property type="term" value="C:small-subunit processome"/>
    <property type="evidence" value="ECO:0007669"/>
    <property type="project" value="TreeGrafter"/>
</dbReference>
<comment type="similarity">
    <text evidence="3">Belongs to the WD repeat WDR3/UTP12 family.</text>
</comment>
<evidence type="ECO:0000256" key="1">
    <source>
        <dbReference type="ARBA" id="ARBA00022574"/>
    </source>
</evidence>
<feature type="compositionally biased region" description="Basic residues" evidence="5">
    <location>
        <begin position="301"/>
        <end position="314"/>
    </location>
</feature>
<feature type="compositionally biased region" description="Basic and acidic residues" evidence="5">
    <location>
        <begin position="237"/>
        <end position="246"/>
    </location>
</feature>
<feature type="repeat" description="WD" evidence="4">
    <location>
        <begin position="402"/>
        <end position="442"/>
    </location>
</feature>
<evidence type="ECO:0000256" key="3">
    <source>
        <dbReference type="ARBA" id="ARBA00038229"/>
    </source>
</evidence>
<dbReference type="InterPro" id="IPR001938">
    <property type="entry name" value="Thaumatin"/>
</dbReference>
<feature type="repeat" description="WD" evidence="4">
    <location>
        <begin position="102"/>
        <end position="134"/>
    </location>
</feature>
<dbReference type="InterPro" id="IPR001680">
    <property type="entry name" value="WD40_rpt"/>
</dbReference>
<feature type="repeat" description="WD" evidence="4">
    <location>
        <begin position="578"/>
        <end position="619"/>
    </location>
</feature>
<dbReference type="Proteomes" id="UP000685013">
    <property type="component" value="Chromosome 7"/>
</dbReference>
<feature type="non-terminal residue" evidence="7">
    <location>
        <position position="1"/>
    </location>
</feature>
<dbReference type="Pfam" id="PF25173">
    <property type="entry name" value="Beta-prop_WDR3_1st"/>
    <property type="match status" value="1"/>
</dbReference>